<feature type="domain" description="SLH" evidence="1">
    <location>
        <begin position="15"/>
        <end position="78"/>
    </location>
</feature>
<comment type="caution">
    <text evidence="2">The sequence shown here is derived from an EMBL/GenBank/DDBJ whole genome shotgun (WGS) entry which is preliminary data.</text>
</comment>
<dbReference type="Pfam" id="PF00395">
    <property type="entry name" value="SLH"/>
    <property type="match status" value="3"/>
</dbReference>
<evidence type="ECO:0000313" key="2">
    <source>
        <dbReference type="EMBL" id="OEJ77001.1"/>
    </source>
</evidence>
<accession>A0A1E5QQV3</accession>
<feature type="domain" description="SLH" evidence="1">
    <location>
        <begin position="142"/>
        <end position="206"/>
    </location>
</feature>
<name>A0A1E5QQV3_9CYAN</name>
<dbReference type="Pfam" id="PF11850">
    <property type="entry name" value="DUF3370"/>
    <property type="match status" value="1"/>
</dbReference>
<dbReference type="PANTHER" id="PTHR43308">
    <property type="entry name" value="OUTER MEMBRANE PROTEIN ALPHA-RELATED"/>
    <property type="match status" value="1"/>
</dbReference>
<feature type="domain" description="SLH" evidence="1">
    <location>
        <begin position="80"/>
        <end position="139"/>
    </location>
</feature>
<sequence>MALFFAATGWQIFPATALAFSDTQNYWGQQCIAELAKRQLVSGYPDGRFRPNGSVTRAEFAVLMLNAFPSAPIKRPQTRFSDVPPSHWAYRAITDATMRDFFAGYPGGVFQPQQAIPKAQTLGVLAGAMGYARPNYPLRVLQRYFRDANGTPNYAQSAIAAAAQQGAIAAYPDPQQLNPNQITTRGEAAVYLCRALNIPGVPPQYIAGVEIRPQTVLPLPGSLDAVPIFNSNSPELVLNEGILLSTFPPTGKQHAQAHLNYRFNGRFDVFTHHITRAETPTQAHPLYQGILIHNPTSQPITVEVLQAASYLGTPDAPFIDLPDVADNTDGRVYSGPGSRVTSDILRGVRQETFPESITIDPQQSQMLMNKPIPIQRTPSSNGRSTAIRLQSSGPVYLANIALKAPREGSRYRAPNLSEWENALNLQPLATPRDRAPTPLDPPQEPTIFSRVAGVSQGSRWQAEIKDSEAVDYLSIPATGNAISYVLSTLHLVTLGTNQIQSAPMLRRYPDTAYYAHSNYSVEYDLTLPLINNSDRIQDVTLSLSSPLKDEGGTDRLLFHNPRVDQVHFRGTVKLRYQSDKREAQTRYVHIVQRRGQPGEPLVKLRLFPQERRTVQLNFLYPPDSTPPQVLTVRTVQAN</sequence>
<dbReference type="InterPro" id="IPR021801">
    <property type="entry name" value="DUF3370"/>
</dbReference>
<protein>
    <submittedName>
        <fullName evidence="2">S-layer protein</fullName>
    </submittedName>
</protein>
<dbReference type="InterPro" id="IPR001119">
    <property type="entry name" value="SLH_dom"/>
</dbReference>
<proteinExistence type="predicted"/>
<gene>
    <name evidence="2" type="ORF">BH720_01950</name>
</gene>
<dbReference type="AlphaFoldDB" id="A0A1E5QQV3"/>
<organism evidence="2">
    <name type="scientific">Desertifilum tharense IPPAS B-1220</name>
    <dbReference type="NCBI Taxonomy" id="1781255"/>
    <lineage>
        <taxon>Bacteria</taxon>
        <taxon>Bacillati</taxon>
        <taxon>Cyanobacteriota</taxon>
        <taxon>Cyanophyceae</taxon>
        <taxon>Desertifilales</taxon>
        <taxon>Desertifilaceae</taxon>
        <taxon>Desertifilum</taxon>
    </lineage>
</organism>
<dbReference type="PANTHER" id="PTHR43308:SF5">
    <property type="entry name" value="S-LAYER PROTEIN _ PEPTIDOGLYCAN ENDO-BETA-N-ACETYLGLUCOSAMINIDASE"/>
    <property type="match status" value="1"/>
</dbReference>
<evidence type="ECO:0000259" key="1">
    <source>
        <dbReference type="PROSITE" id="PS51272"/>
    </source>
</evidence>
<dbReference type="PROSITE" id="PS51272">
    <property type="entry name" value="SLH"/>
    <property type="match status" value="3"/>
</dbReference>
<dbReference type="EMBL" id="MJGC01000022">
    <property type="protein sequence ID" value="OEJ77001.1"/>
    <property type="molecule type" value="Genomic_DNA"/>
</dbReference>
<dbReference type="STRING" id="1781255.BH720_01950"/>
<reference evidence="2" key="1">
    <citation type="submission" date="2016-09" db="EMBL/GenBank/DDBJ databases">
        <title>Draft genome of thermotolerant cyanobacterium Desertifilum sp. strain IPPAS B-1220.</title>
        <authorList>
            <person name="Sinetova M.A."/>
            <person name="Bolakhan K."/>
            <person name="Zayadan B.K."/>
            <person name="Mironov K.S."/>
            <person name="Ustinova V."/>
            <person name="Kupriyanova E.V."/>
            <person name="Sidorov R.A."/>
            <person name="Skrypnik A.N."/>
            <person name="Gogoleva N.E."/>
            <person name="Gogolev Y.V."/>
            <person name="Los D.A."/>
        </authorList>
    </citation>
    <scope>NUCLEOTIDE SEQUENCE [LARGE SCALE GENOMIC DNA]</scope>
    <source>
        <strain evidence="2">IPPAS B-1220</strain>
    </source>
</reference>
<dbReference type="InterPro" id="IPR051465">
    <property type="entry name" value="Cell_Envelope_Struct_Comp"/>
</dbReference>